<dbReference type="EMBL" id="CP030759">
    <property type="protein sequence ID" value="AXA35472.1"/>
    <property type="molecule type" value="Genomic_DNA"/>
</dbReference>
<reference evidence="3 4" key="1">
    <citation type="submission" date="2018-05" db="EMBL/GenBank/DDBJ databases">
        <title>A metagenomic window into the 2 km-deep terrestrial subsurface aquifer revealed taxonomically and functionally diverse microbial community comprising novel uncultured bacterial lineages.</title>
        <authorList>
            <person name="Kadnikov V.V."/>
            <person name="Mardanov A.V."/>
            <person name="Beletsky A.V."/>
            <person name="Banks D."/>
            <person name="Pimenov N.V."/>
            <person name="Frank Y.A."/>
            <person name="Karnachuk O.V."/>
            <person name="Ravin N.V."/>
        </authorList>
    </citation>
    <scope>NUCLEOTIDE SEQUENCE [LARGE SCALE GENOMIC DNA]</scope>
    <source>
        <strain evidence="3">BY</strain>
    </source>
</reference>
<evidence type="ECO:0000313" key="4">
    <source>
        <dbReference type="Proteomes" id="UP000262583"/>
    </source>
</evidence>
<dbReference type="NCBIfam" id="TIGR00095">
    <property type="entry name" value="16S rRNA (guanine(966)-N(2))-methyltransferase RsmD"/>
    <property type="match status" value="1"/>
</dbReference>
<evidence type="ECO:0000313" key="3">
    <source>
        <dbReference type="EMBL" id="AXA35472.1"/>
    </source>
</evidence>
<accession>A0A2Z4Y423</accession>
<sequence length="187" mass="20947">MRIIAGEKRGFPLKAPRGSSTRPTLGRVRESLFSILAADVIGAHVLDLFAGSGALGLEALSRGAKECTFVEQARPALEALRANIAKLGYEDRCKVLPADAYRWLEFQKTSGWPRFTLVFSDPPYLRGDALRSLEAVSRHLPLELNSTVVIQSSTREELPDEVPRLRRYRVEKYGDTNIHFYVCWAVT</sequence>
<dbReference type="PANTHER" id="PTHR43542">
    <property type="entry name" value="METHYLTRANSFERASE"/>
    <property type="match status" value="1"/>
</dbReference>
<organism evidence="3 4">
    <name type="scientific">Sumerlaea chitinivorans</name>
    <dbReference type="NCBI Taxonomy" id="2250252"/>
    <lineage>
        <taxon>Bacteria</taxon>
        <taxon>Candidatus Sumerlaeota</taxon>
        <taxon>Candidatus Sumerlaeia</taxon>
        <taxon>Candidatus Sumerlaeales</taxon>
        <taxon>Candidatus Sumerlaeaceae</taxon>
        <taxon>Candidatus Sumerlaea</taxon>
    </lineage>
</organism>
<dbReference type="InterPro" id="IPR029063">
    <property type="entry name" value="SAM-dependent_MTases_sf"/>
</dbReference>
<dbReference type="SUPFAM" id="SSF53335">
    <property type="entry name" value="S-adenosyl-L-methionine-dependent methyltransferases"/>
    <property type="match status" value="1"/>
</dbReference>
<dbReference type="Gene3D" id="3.40.50.150">
    <property type="entry name" value="Vaccinia Virus protein VP39"/>
    <property type="match status" value="1"/>
</dbReference>
<evidence type="ECO:0000256" key="1">
    <source>
        <dbReference type="ARBA" id="ARBA00022603"/>
    </source>
</evidence>
<dbReference type="AlphaFoldDB" id="A0A2Z4Y423"/>
<dbReference type="InterPro" id="IPR004398">
    <property type="entry name" value="RNA_MeTrfase_RsmD"/>
</dbReference>
<dbReference type="PIRSF" id="PIRSF004553">
    <property type="entry name" value="CHP00095"/>
    <property type="match status" value="1"/>
</dbReference>
<dbReference type="Proteomes" id="UP000262583">
    <property type="component" value="Chromosome"/>
</dbReference>
<proteinExistence type="predicted"/>
<evidence type="ECO:0000256" key="2">
    <source>
        <dbReference type="ARBA" id="ARBA00022679"/>
    </source>
</evidence>
<dbReference type="Pfam" id="PF03602">
    <property type="entry name" value="Cons_hypoth95"/>
    <property type="match status" value="1"/>
</dbReference>
<dbReference type="CDD" id="cd02440">
    <property type="entry name" value="AdoMet_MTases"/>
    <property type="match status" value="1"/>
</dbReference>
<dbReference type="GO" id="GO:0008168">
    <property type="term" value="F:methyltransferase activity"/>
    <property type="evidence" value="ECO:0007669"/>
    <property type="project" value="UniProtKB-KW"/>
</dbReference>
<dbReference type="GO" id="GO:0031167">
    <property type="term" value="P:rRNA methylation"/>
    <property type="evidence" value="ECO:0007669"/>
    <property type="project" value="InterPro"/>
</dbReference>
<name>A0A2Z4Y423_SUMC1</name>
<gene>
    <name evidence="3" type="ORF">BRCON_0695</name>
</gene>
<keyword evidence="1 3" id="KW-0489">Methyltransferase</keyword>
<dbReference type="PANTHER" id="PTHR43542:SF1">
    <property type="entry name" value="METHYLTRANSFERASE"/>
    <property type="match status" value="1"/>
</dbReference>
<keyword evidence="2 3" id="KW-0808">Transferase</keyword>
<dbReference type="KEGG" id="schv:BRCON_0695"/>
<protein>
    <submittedName>
        <fullName evidence="3">16S rRNA (Guanine(966)-N(2))-methyltransferase</fullName>
    </submittedName>
</protein>